<feature type="domain" description="MacB-like periplasmic core" evidence="8">
    <location>
        <begin position="21"/>
        <end position="228"/>
    </location>
</feature>
<evidence type="ECO:0000256" key="1">
    <source>
        <dbReference type="ARBA" id="ARBA00004651"/>
    </source>
</evidence>
<dbReference type="Pfam" id="PF02687">
    <property type="entry name" value="FtsX"/>
    <property type="match status" value="2"/>
</dbReference>
<feature type="domain" description="ABC3 transporter permease C-terminal" evidence="7">
    <location>
        <begin position="708"/>
        <end position="822"/>
    </location>
</feature>
<protein>
    <submittedName>
        <fullName evidence="9">ABC transporter permease</fullName>
    </submittedName>
</protein>
<feature type="transmembrane region" description="Helical" evidence="6">
    <location>
        <begin position="421"/>
        <end position="446"/>
    </location>
</feature>
<feature type="domain" description="ABC3 transporter permease C-terminal" evidence="7">
    <location>
        <begin position="260"/>
        <end position="374"/>
    </location>
</feature>
<feature type="transmembrane region" description="Helical" evidence="6">
    <location>
        <begin position="395"/>
        <end position="415"/>
    </location>
</feature>
<keyword evidence="2" id="KW-1003">Cell membrane</keyword>
<dbReference type="InterPro" id="IPR038766">
    <property type="entry name" value="Membrane_comp_ABC_pdt"/>
</dbReference>
<reference evidence="10" key="1">
    <citation type="submission" date="2017-11" db="EMBL/GenBank/DDBJ databases">
        <authorList>
            <person name="Watanabe M."/>
            <person name="Kojima H."/>
        </authorList>
    </citation>
    <scope>NUCLEOTIDE SEQUENCE [LARGE SCALE GENOMIC DNA]</scope>
    <source>
        <strain evidence="10">Tokyo 01</strain>
    </source>
</reference>
<keyword evidence="3 6" id="KW-0812">Transmembrane</keyword>
<evidence type="ECO:0000256" key="4">
    <source>
        <dbReference type="ARBA" id="ARBA00022989"/>
    </source>
</evidence>
<dbReference type="RefSeq" id="WP_124327720.1">
    <property type="nucleotide sequence ID" value="NZ_BEXT01000001.1"/>
</dbReference>
<dbReference type="EMBL" id="BEXT01000001">
    <property type="protein sequence ID" value="GBC60284.1"/>
    <property type="molecule type" value="Genomic_DNA"/>
</dbReference>
<evidence type="ECO:0000259" key="8">
    <source>
        <dbReference type="Pfam" id="PF12704"/>
    </source>
</evidence>
<feature type="transmembrane region" description="Helical" evidence="6">
    <location>
        <begin position="791"/>
        <end position="818"/>
    </location>
</feature>
<name>A0A401FTK3_9BACT</name>
<reference evidence="10" key="2">
    <citation type="submission" date="2019-01" db="EMBL/GenBank/DDBJ databases">
        <title>Genome sequence of Desulfonema ishimotonii strain Tokyo 01.</title>
        <authorList>
            <person name="Fukui M."/>
        </authorList>
    </citation>
    <scope>NUCLEOTIDE SEQUENCE [LARGE SCALE GENOMIC DNA]</scope>
    <source>
        <strain evidence="10">Tokyo 01</strain>
    </source>
</reference>
<feature type="transmembrane region" description="Helical" evidence="6">
    <location>
        <begin position="467"/>
        <end position="490"/>
    </location>
</feature>
<feature type="transmembrane region" description="Helical" evidence="6">
    <location>
        <begin position="351"/>
        <end position="374"/>
    </location>
</feature>
<accession>A0A401FTK3</accession>
<dbReference type="GO" id="GO:0005886">
    <property type="term" value="C:plasma membrane"/>
    <property type="evidence" value="ECO:0007669"/>
    <property type="project" value="UniProtKB-SubCell"/>
</dbReference>
<feature type="transmembrane region" description="Helical" evidence="6">
    <location>
        <begin position="254"/>
        <end position="281"/>
    </location>
</feature>
<evidence type="ECO:0000256" key="6">
    <source>
        <dbReference type="SAM" id="Phobius"/>
    </source>
</evidence>
<comment type="caution">
    <text evidence="9">The sequence shown here is derived from an EMBL/GenBank/DDBJ whole genome shotgun (WGS) entry which is preliminary data.</text>
</comment>
<organism evidence="9 10">
    <name type="scientific">Desulfonema ishimotonii</name>
    <dbReference type="NCBI Taxonomy" id="45657"/>
    <lineage>
        <taxon>Bacteria</taxon>
        <taxon>Pseudomonadati</taxon>
        <taxon>Thermodesulfobacteriota</taxon>
        <taxon>Desulfobacteria</taxon>
        <taxon>Desulfobacterales</taxon>
        <taxon>Desulfococcaceae</taxon>
        <taxon>Desulfonema</taxon>
    </lineage>
</organism>
<dbReference type="AlphaFoldDB" id="A0A401FTK3"/>
<gene>
    <name evidence="9" type="ORF">DENIS_1235</name>
</gene>
<dbReference type="Proteomes" id="UP000288096">
    <property type="component" value="Unassembled WGS sequence"/>
</dbReference>
<evidence type="ECO:0000313" key="10">
    <source>
        <dbReference type="Proteomes" id="UP000288096"/>
    </source>
</evidence>
<dbReference type="Pfam" id="PF12704">
    <property type="entry name" value="MacB_PCD"/>
    <property type="match status" value="1"/>
</dbReference>
<evidence type="ECO:0000256" key="3">
    <source>
        <dbReference type="ARBA" id="ARBA00022692"/>
    </source>
</evidence>
<keyword evidence="10" id="KW-1185">Reference proteome</keyword>
<sequence length="832" mass="92085">MLNSRFILRQITNSGRQATVFVLCVTLSIVTLVALNGFGESVRRAMLRDARGLHGGDIIIRSYFPISRPLLDAVADLERQGRAESLRAYEFYSVVRTGHENRSLLADLKVVAPAYPFYGEVALASGRPLREVLTGGNVVAEQVLLDRLQVRIGDSLRVGRATLTIRDVVVRESDRPVNFLSFGPRLLVASADLTALDLMKKGSRVRHMLLLKIRSGENPDRLAADLRAVAAEGQEQVDTFRTARSRVRRFFDNFLFFLALIAIFTLLLAGIGIHSALTALLREKEKTIAVMKAVGATSRFVTLNWLAVILIFGLAGTALGLVSGISLQYFLPAVFGHLLPRDMELFISGRAVAEGSLLGVLVVMLFAVLPLHRIGAVRPASVFRKARPLRRRGPVFWLVIAVILLFFVSMILWQLKDIRIGAWFLGGIIGLILLTALVTQVILSGLKRIPVRSLALRQAFRGLFRPGNATRSVIITLSTAFAVVFSIYLVESNLDAAFVRSYPDDAPNLFFLDIQPGQEKAFTETLGIRTRFYPVIRSRLISVNGRKIDRQAEKKRRGDNLSRPFNLTYRDDLLADEAMLTGERMFRDDRGELQVSVLDTVAEIGAMAVGDRLAFRVQGIPVEAVISSIRTRRKETVRPYFYFVFPGDSLLRDAPQTIFSAVRVESKRISEIQSRIVSEFPNISVIDVTQAIGAFAGIMHRLSLVIRFFTVFSILAGVLIIISSVLATRFARIQEAVYFRILGAESQFVLAVFTLENAIIGLISALLALVISQVGSRIICVRIFDINCLPYAGASLFMVAGTVALVMGVGLLATLPVLKQKPVVFLREQTEE</sequence>
<feature type="transmembrane region" description="Helical" evidence="6">
    <location>
        <begin position="20"/>
        <end position="39"/>
    </location>
</feature>
<keyword evidence="5 6" id="KW-0472">Membrane</keyword>
<evidence type="ECO:0000259" key="7">
    <source>
        <dbReference type="Pfam" id="PF02687"/>
    </source>
</evidence>
<feature type="transmembrane region" description="Helical" evidence="6">
    <location>
        <begin position="704"/>
        <end position="727"/>
    </location>
</feature>
<evidence type="ECO:0000256" key="5">
    <source>
        <dbReference type="ARBA" id="ARBA00023136"/>
    </source>
</evidence>
<keyword evidence="4 6" id="KW-1133">Transmembrane helix</keyword>
<comment type="subcellular location">
    <subcellularLocation>
        <location evidence="1">Cell membrane</location>
        <topology evidence="1">Multi-pass membrane protein</topology>
    </subcellularLocation>
</comment>
<dbReference type="InterPro" id="IPR025857">
    <property type="entry name" value="MacB_PCD"/>
</dbReference>
<dbReference type="OrthoDB" id="9775544at2"/>
<dbReference type="InterPro" id="IPR003838">
    <property type="entry name" value="ABC3_permease_C"/>
</dbReference>
<proteinExistence type="predicted"/>
<feature type="transmembrane region" description="Helical" evidence="6">
    <location>
        <begin position="748"/>
        <end position="771"/>
    </location>
</feature>
<dbReference type="PANTHER" id="PTHR30287">
    <property type="entry name" value="MEMBRANE COMPONENT OF PREDICTED ABC SUPERFAMILY METABOLITE UPTAKE TRANSPORTER"/>
    <property type="match status" value="1"/>
</dbReference>
<evidence type="ECO:0000256" key="2">
    <source>
        <dbReference type="ARBA" id="ARBA00022475"/>
    </source>
</evidence>
<evidence type="ECO:0000313" key="9">
    <source>
        <dbReference type="EMBL" id="GBC60284.1"/>
    </source>
</evidence>
<feature type="transmembrane region" description="Helical" evidence="6">
    <location>
        <begin position="302"/>
        <end position="331"/>
    </location>
</feature>
<dbReference type="PANTHER" id="PTHR30287:SF1">
    <property type="entry name" value="INNER MEMBRANE PROTEIN"/>
    <property type="match status" value="1"/>
</dbReference>